<sequence>MSFLDSCSPDEVDFLAQLADLENCVDMSSFTWTPQDNPSIVGDHSLPQHSTGGSTYEIGGPEIAMNVGYLCPDNFRLPADYVLELEGSGTVPELGLKTAQYRNQMQNLFMGPYHPYSPNAVFIATKRPRNLKSFKPLCFSSLRVWQTGKVQRNGLRRGSCTHSLSQPYGKRGFSKSMASAQKLHGMHIHGNHG</sequence>
<dbReference type="EMBL" id="MDYO01000002">
    <property type="protein sequence ID" value="OQE02317.1"/>
    <property type="molecule type" value="Genomic_DNA"/>
</dbReference>
<gene>
    <name evidence="1" type="ORF">PENSOL_c002G09533</name>
</gene>
<name>A0A1V6RKH6_9EURO</name>
<reference evidence="2" key="1">
    <citation type="journal article" date="2017" name="Nat. Microbiol.">
        <title>Global analysis of biosynthetic gene clusters reveals vast potential of secondary metabolite production in Penicillium species.</title>
        <authorList>
            <person name="Nielsen J.C."/>
            <person name="Grijseels S."/>
            <person name="Prigent S."/>
            <person name="Ji B."/>
            <person name="Dainat J."/>
            <person name="Nielsen K.F."/>
            <person name="Frisvad J.C."/>
            <person name="Workman M."/>
            <person name="Nielsen J."/>
        </authorList>
    </citation>
    <scope>NUCLEOTIDE SEQUENCE [LARGE SCALE GENOMIC DNA]</scope>
    <source>
        <strain evidence="2">IBT 29525</strain>
    </source>
</reference>
<dbReference type="AlphaFoldDB" id="A0A1V6RKH6"/>
<dbReference type="Proteomes" id="UP000191612">
    <property type="component" value="Unassembled WGS sequence"/>
</dbReference>
<proteinExistence type="predicted"/>
<keyword evidence="2" id="KW-1185">Reference proteome</keyword>
<organism evidence="1 2">
    <name type="scientific">Penicillium solitum</name>
    <dbReference type="NCBI Taxonomy" id="60172"/>
    <lineage>
        <taxon>Eukaryota</taxon>
        <taxon>Fungi</taxon>
        <taxon>Dikarya</taxon>
        <taxon>Ascomycota</taxon>
        <taxon>Pezizomycotina</taxon>
        <taxon>Eurotiomycetes</taxon>
        <taxon>Eurotiomycetidae</taxon>
        <taxon>Eurotiales</taxon>
        <taxon>Aspergillaceae</taxon>
        <taxon>Penicillium</taxon>
    </lineage>
</organism>
<protein>
    <submittedName>
        <fullName evidence="1">Uncharacterized protein</fullName>
    </submittedName>
</protein>
<accession>A0A1V6RKH6</accession>
<comment type="caution">
    <text evidence="1">The sequence shown here is derived from an EMBL/GenBank/DDBJ whole genome shotgun (WGS) entry which is preliminary data.</text>
</comment>
<evidence type="ECO:0000313" key="1">
    <source>
        <dbReference type="EMBL" id="OQE02317.1"/>
    </source>
</evidence>
<evidence type="ECO:0000313" key="2">
    <source>
        <dbReference type="Proteomes" id="UP000191612"/>
    </source>
</evidence>
<dbReference type="STRING" id="60172.A0A1V6RKH6"/>